<protein>
    <recommendedName>
        <fullName evidence="4 9">Protein-L-isoaspartate O-methyltransferase</fullName>
        <ecNumber evidence="3 9">2.1.1.77</ecNumber>
    </recommendedName>
</protein>
<dbReference type="CDD" id="cd02440">
    <property type="entry name" value="AdoMet_MTases"/>
    <property type="match status" value="1"/>
</dbReference>
<dbReference type="PANTHER" id="PTHR11579:SF0">
    <property type="entry name" value="PROTEIN-L-ISOASPARTATE(D-ASPARTATE) O-METHYLTRANSFERASE"/>
    <property type="match status" value="1"/>
</dbReference>
<evidence type="ECO:0000256" key="7">
    <source>
        <dbReference type="ARBA" id="ARBA00022679"/>
    </source>
</evidence>
<keyword evidence="11" id="KW-1185">Reference proteome</keyword>
<dbReference type="NCBIfam" id="NF001453">
    <property type="entry name" value="PRK00312.1"/>
    <property type="match status" value="1"/>
</dbReference>
<keyword evidence="6 10" id="KW-0489">Methyltransferase</keyword>
<dbReference type="PROSITE" id="PS01279">
    <property type="entry name" value="PCMT"/>
    <property type="match status" value="1"/>
</dbReference>
<evidence type="ECO:0000256" key="4">
    <source>
        <dbReference type="ARBA" id="ARBA00013346"/>
    </source>
</evidence>
<dbReference type="GO" id="GO:0004719">
    <property type="term" value="F:protein-L-isoaspartate (D-aspartate) O-methyltransferase activity"/>
    <property type="evidence" value="ECO:0007669"/>
    <property type="project" value="UniProtKB-UniRule"/>
</dbReference>
<organism evidence="10 11">
    <name type="scientific">Sphingomonas lenta</name>
    <dbReference type="NCBI Taxonomy" id="1141887"/>
    <lineage>
        <taxon>Bacteria</taxon>
        <taxon>Pseudomonadati</taxon>
        <taxon>Pseudomonadota</taxon>
        <taxon>Alphaproteobacteria</taxon>
        <taxon>Sphingomonadales</taxon>
        <taxon>Sphingomonadaceae</taxon>
        <taxon>Sphingomonas</taxon>
    </lineage>
</organism>
<comment type="caution">
    <text evidence="10">The sequence shown here is derived from an EMBL/GenBank/DDBJ whole genome shotgun (WGS) entry which is preliminary data.</text>
</comment>
<dbReference type="PANTHER" id="PTHR11579">
    <property type="entry name" value="PROTEIN-L-ISOASPARTATE O-METHYLTRANSFERASE"/>
    <property type="match status" value="1"/>
</dbReference>
<dbReference type="InterPro" id="IPR000682">
    <property type="entry name" value="PCMT"/>
</dbReference>
<accession>A0A2A2SGS4</accession>
<sequence length="225" mass="24594">MKGLTEDHLATLRRHMVEVIDIEYELTGDDTSRPRMDERLRGAMLSLPRHLFVPPQLGALAYQDRPLPIGFDKTISQPFMSALMIDLLDLRPGDRVLEVGTGLGYQTALLADLAGEVWSVDVVEEFVVAAAQRLRSLDKTNVTLRVGDGSRGWPDQAPFDAILVSAAAKEMPSTLAGQLEVGGRMVLPIGDKGAQKLTRVERTSDDEVAAAEVMLVQFTELETGP</sequence>
<name>A0A2A2SGS4_9SPHN</name>
<keyword evidence="7 10" id="KW-0808">Transferase</keyword>
<dbReference type="AlphaFoldDB" id="A0A2A2SGS4"/>
<keyword evidence="8" id="KW-0949">S-adenosyl-L-methionine</keyword>
<evidence type="ECO:0000256" key="8">
    <source>
        <dbReference type="ARBA" id="ARBA00022691"/>
    </source>
</evidence>
<dbReference type="EMBL" id="NSLI01000002">
    <property type="protein sequence ID" value="PAX08457.1"/>
    <property type="molecule type" value="Genomic_DNA"/>
</dbReference>
<dbReference type="GO" id="GO:0032259">
    <property type="term" value="P:methylation"/>
    <property type="evidence" value="ECO:0007669"/>
    <property type="project" value="UniProtKB-KW"/>
</dbReference>
<dbReference type="OrthoDB" id="9810066at2"/>
<comment type="similarity">
    <text evidence="2">Belongs to the methyltransferase superfamily. L-isoaspartyl/D-aspartyl protein methyltransferase family.</text>
</comment>
<dbReference type="GO" id="GO:0005737">
    <property type="term" value="C:cytoplasm"/>
    <property type="evidence" value="ECO:0007669"/>
    <property type="project" value="UniProtKB-SubCell"/>
</dbReference>
<evidence type="ECO:0000256" key="3">
    <source>
        <dbReference type="ARBA" id="ARBA00011890"/>
    </source>
</evidence>
<dbReference type="SUPFAM" id="SSF53335">
    <property type="entry name" value="S-adenosyl-L-methionine-dependent methyltransferases"/>
    <property type="match status" value="1"/>
</dbReference>
<evidence type="ECO:0000256" key="9">
    <source>
        <dbReference type="NCBIfam" id="TIGR00080"/>
    </source>
</evidence>
<dbReference type="NCBIfam" id="TIGR00080">
    <property type="entry name" value="pimt"/>
    <property type="match status" value="1"/>
</dbReference>
<evidence type="ECO:0000313" key="10">
    <source>
        <dbReference type="EMBL" id="PAX08457.1"/>
    </source>
</evidence>
<evidence type="ECO:0000256" key="5">
    <source>
        <dbReference type="ARBA" id="ARBA00022490"/>
    </source>
</evidence>
<dbReference type="RefSeq" id="WP_095996967.1">
    <property type="nucleotide sequence ID" value="NZ_NSLI01000002.1"/>
</dbReference>
<keyword evidence="5" id="KW-0963">Cytoplasm</keyword>
<evidence type="ECO:0000313" key="11">
    <source>
        <dbReference type="Proteomes" id="UP000218151"/>
    </source>
</evidence>
<dbReference type="Pfam" id="PF01135">
    <property type="entry name" value="PCMT"/>
    <property type="match status" value="1"/>
</dbReference>
<gene>
    <name evidence="10" type="ORF">CKY28_03445</name>
</gene>
<evidence type="ECO:0000256" key="2">
    <source>
        <dbReference type="ARBA" id="ARBA00005369"/>
    </source>
</evidence>
<dbReference type="InterPro" id="IPR029063">
    <property type="entry name" value="SAM-dependent_MTases_sf"/>
</dbReference>
<evidence type="ECO:0000256" key="1">
    <source>
        <dbReference type="ARBA" id="ARBA00004496"/>
    </source>
</evidence>
<dbReference type="EC" id="2.1.1.77" evidence="3 9"/>
<proteinExistence type="inferred from homology"/>
<dbReference type="GO" id="GO:0030091">
    <property type="term" value="P:protein repair"/>
    <property type="evidence" value="ECO:0007669"/>
    <property type="project" value="UniProtKB-UniRule"/>
</dbReference>
<dbReference type="Proteomes" id="UP000218151">
    <property type="component" value="Unassembled WGS sequence"/>
</dbReference>
<comment type="subcellular location">
    <subcellularLocation>
        <location evidence="1">Cytoplasm</location>
    </subcellularLocation>
</comment>
<reference evidence="11" key="1">
    <citation type="submission" date="2017-09" db="EMBL/GenBank/DDBJ databases">
        <authorList>
            <person name="Feng G."/>
            <person name="Zhu H."/>
        </authorList>
    </citation>
    <scope>NUCLEOTIDE SEQUENCE [LARGE SCALE GENOMIC DNA]</scope>
    <source>
        <strain evidence="11">1PNM-20</strain>
    </source>
</reference>
<evidence type="ECO:0000256" key="6">
    <source>
        <dbReference type="ARBA" id="ARBA00022603"/>
    </source>
</evidence>
<dbReference type="Gene3D" id="3.40.50.150">
    <property type="entry name" value="Vaccinia Virus protein VP39"/>
    <property type="match status" value="1"/>
</dbReference>